<feature type="domain" description="Glycosyl transferase family 25" evidence="1">
    <location>
        <begin position="6"/>
        <end position="193"/>
    </location>
</feature>
<organism evidence="2 3">
    <name type="scientific">Mannheimia succiniciproducens (strain KCTC 0769BP / MBEL55E)</name>
    <dbReference type="NCBI Taxonomy" id="221988"/>
    <lineage>
        <taxon>Bacteria</taxon>
        <taxon>Pseudomonadati</taxon>
        <taxon>Pseudomonadota</taxon>
        <taxon>Gammaproteobacteria</taxon>
        <taxon>Pasteurellales</taxon>
        <taxon>Pasteurellaceae</taxon>
        <taxon>Basfia</taxon>
    </lineage>
</organism>
<accession>Q65U48</accession>
<reference evidence="2 3" key="1">
    <citation type="journal article" date="2004" name="Nat. Biotechnol.">
        <title>The genome sequence of the capnophilic rumen bacterium Mannheimia succiniciproducens.</title>
        <authorList>
            <person name="Hong S.H."/>
            <person name="Kim J.S."/>
            <person name="Lee S.Y."/>
            <person name="In Y.H."/>
            <person name="Choi S.S."/>
            <person name="Rih J.-K."/>
            <person name="Kim C.H."/>
            <person name="Jeong H."/>
            <person name="Hur C.G."/>
            <person name="Kim J.J."/>
        </authorList>
    </citation>
    <scope>NUCLEOTIDE SEQUENCE [LARGE SCALE GENOMIC DNA]</scope>
    <source>
        <strain evidence="3">KCTC 0769BP / MBEL55E</strain>
    </source>
</reference>
<dbReference type="Pfam" id="PF01755">
    <property type="entry name" value="Glyco_transf_25"/>
    <property type="match status" value="1"/>
</dbReference>
<dbReference type="STRING" id="221988.MS0905"/>
<evidence type="ECO:0000259" key="1">
    <source>
        <dbReference type="Pfam" id="PF01755"/>
    </source>
</evidence>
<dbReference type="InterPro" id="IPR002654">
    <property type="entry name" value="Glyco_trans_25"/>
</dbReference>
<dbReference type="HOGENOM" id="CLU_071269_5_1_6"/>
<evidence type="ECO:0000313" key="3">
    <source>
        <dbReference type="Proteomes" id="UP000000607"/>
    </source>
</evidence>
<dbReference type="EMBL" id="AE016827">
    <property type="protein sequence ID" value="AAU37512.1"/>
    <property type="molecule type" value="Genomic_DNA"/>
</dbReference>
<protein>
    <recommendedName>
        <fullName evidence="1">Glycosyl transferase family 25 domain-containing protein</fullName>
    </recommendedName>
</protein>
<gene>
    <name evidence="2" type="ordered locus">MS0905</name>
</gene>
<dbReference type="CDD" id="cd06532">
    <property type="entry name" value="Glyco_transf_25"/>
    <property type="match status" value="1"/>
</dbReference>
<dbReference type="eggNOG" id="COG3306">
    <property type="taxonomic scope" value="Bacteria"/>
</dbReference>
<name>Q65U48_MANSM</name>
<proteinExistence type="predicted"/>
<evidence type="ECO:0000313" key="2">
    <source>
        <dbReference type="EMBL" id="AAU37512.1"/>
    </source>
</evidence>
<keyword evidence="3" id="KW-1185">Reference proteome</keyword>
<sequence>MRYKMKKFLVSLEKDIQRRELFFSQRNTQDFEVFNAINTMTQDLTSLGNLFDIIKFAQYYGRNVTKGEIGCTLSHLAIYQKIADDETINERDYALVCEDDALFAENFQQVIQEIVKQPMGADIILTGQSKILEFNHIELEINYPSTFKFLQKKIANSGYRYSYPYRNYFAGTVCYLITKAAAKRFLAELTNGRLPFWLADDFILFNEKFKLNTAIIRPLLAIENPVLTSNLENSRGSLNNNLFKKLLKYPLKKLLAFKRNL</sequence>
<dbReference type="Proteomes" id="UP000000607">
    <property type="component" value="Chromosome"/>
</dbReference>
<dbReference type="KEGG" id="msu:MS0905"/>
<dbReference type="AlphaFoldDB" id="Q65U48"/>
<dbReference type="CAZy" id="GT25">
    <property type="family name" value="Glycosyltransferase Family 25"/>
</dbReference>